<sequence length="211" mass="24303">MKKVLFIFAAVLFVLVGCGSNEKTSDDEVVKEQPDVQDDQQKQVDEEGFLKETDDPMEAGNKNNGIEVFNDEWDYTYLIKDWYSNDDTDEDGFNYIDFDGYKVKFSIALLEDTEEKNVIGVFAETLNDTDKTVQYNMDMELITDKQEQAQTDDMYGIGNSKPGIKTKGFVKVDLEYEVPESFKVTFEPPWDDEDEFNETIGEPIESEFTKE</sequence>
<accession>A0A2U1JTX1</accession>
<reference evidence="3 4" key="1">
    <citation type="submission" date="2018-04" db="EMBL/GenBank/DDBJ databases">
        <title>Camelliibacillus theae gen. nov., sp. nov., isolated from Pu'er tea.</title>
        <authorList>
            <person name="Niu L."/>
        </authorList>
    </citation>
    <scope>NUCLEOTIDE SEQUENCE [LARGE SCALE GENOMIC DNA]</scope>
    <source>
        <strain evidence="3 4">T8</strain>
    </source>
</reference>
<feature type="signal peptide" evidence="2">
    <location>
        <begin position="1"/>
        <end position="19"/>
    </location>
</feature>
<evidence type="ECO:0000313" key="3">
    <source>
        <dbReference type="EMBL" id="PWA08646.1"/>
    </source>
</evidence>
<feature type="compositionally biased region" description="Basic and acidic residues" evidence="1">
    <location>
        <begin position="23"/>
        <end position="44"/>
    </location>
</feature>
<keyword evidence="2" id="KW-0732">Signal</keyword>
<protein>
    <recommendedName>
        <fullName evidence="5">DUF5067 domain-containing protein</fullName>
    </recommendedName>
</protein>
<name>A0A2U1JTX1_9BACI</name>
<dbReference type="RefSeq" id="WP_116555619.1">
    <property type="nucleotide sequence ID" value="NZ_QCZG01000035.1"/>
</dbReference>
<proteinExistence type="predicted"/>
<evidence type="ECO:0008006" key="5">
    <source>
        <dbReference type="Google" id="ProtNLM"/>
    </source>
</evidence>
<organism evidence="3 4">
    <name type="scientific">Pueribacillus theae</name>
    <dbReference type="NCBI Taxonomy" id="2171751"/>
    <lineage>
        <taxon>Bacteria</taxon>
        <taxon>Bacillati</taxon>
        <taxon>Bacillota</taxon>
        <taxon>Bacilli</taxon>
        <taxon>Bacillales</taxon>
        <taxon>Bacillaceae</taxon>
        <taxon>Pueribacillus</taxon>
    </lineage>
</organism>
<keyword evidence="4" id="KW-1185">Reference proteome</keyword>
<dbReference type="Proteomes" id="UP000245998">
    <property type="component" value="Unassembled WGS sequence"/>
</dbReference>
<feature type="region of interest" description="Disordered" evidence="1">
    <location>
        <begin position="22"/>
        <end position="44"/>
    </location>
</feature>
<evidence type="ECO:0000313" key="4">
    <source>
        <dbReference type="Proteomes" id="UP000245998"/>
    </source>
</evidence>
<feature type="region of interest" description="Disordered" evidence="1">
    <location>
        <begin position="187"/>
        <end position="211"/>
    </location>
</feature>
<feature type="chain" id="PRO_5038727190" description="DUF5067 domain-containing protein" evidence="2">
    <location>
        <begin position="20"/>
        <end position="211"/>
    </location>
</feature>
<gene>
    <name evidence="3" type="ORF">DCC39_14505</name>
</gene>
<dbReference type="OrthoDB" id="9993623at2"/>
<evidence type="ECO:0000256" key="1">
    <source>
        <dbReference type="SAM" id="MobiDB-lite"/>
    </source>
</evidence>
<dbReference type="AlphaFoldDB" id="A0A2U1JTX1"/>
<dbReference type="PROSITE" id="PS51257">
    <property type="entry name" value="PROKAR_LIPOPROTEIN"/>
    <property type="match status" value="1"/>
</dbReference>
<evidence type="ECO:0000256" key="2">
    <source>
        <dbReference type="SAM" id="SignalP"/>
    </source>
</evidence>
<dbReference type="EMBL" id="QCZG01000035">
    <property type="protein sequence ID" value="PWA08646.1"/>
    <property type="molecule type" value="Genomic_DNA"/>
</dbReference>
<comment type="caution">
    <text evidence="3">The sequence shown here is derived from an EMBL/GenBank/DDBJ whole genome shotgun (WGS) entry which is preliminary data.</text>
</comment>